<feature type="transmembrane region" description="Helical" evidence="5">
    <location>
        <begin position="170"/>
        <end position="191"/>
    </location>
</feature>
<protein>
    <recommendedName>
        <fullName evidence="5">NADH-quinone oxidoreductase subunit N</fullName>
        <ecNumber evidence="5">7.1.1.-</ecNumber>
    </recommendedName>
    <alternativeName>
        <fullName evidence="5">NADH dehydrogenase I subunit N</fullName>
    </alternativeName>
    <alternativeName>
        <fullName evidence="5">NDH-1 subunit N</fullName>
    </alternativeName>
</protein>
<feature type="transmembrane region" description="Helical" evidence="5">
    <location>
        <begin position="108"/>
        <end position="125"/>
    </location>
</feature>
<dbReference type="GO" id="GO:0042773">
    <property type="term" value="P:ATP synthesis coupled electron transport"/>
    <property type="evidence" value="ECO:0007669"/>
    <property type="project" value="InterPro"/>
</dbReference>
<feature type="transmembrane region" description="Helical" evidence="5">
    <location>
        <begin position="307"/>
        <end position="327"/>
    </location>
</feature>
<dbReference type="Proteomes" id="UP000078070">
    <property type="component" value="Chromosome"/>
</dbReference>
<keyword evidence="5" id="KW-0830">Ubiquinone</keyword>
<feature type="transmembrane region" description="Helical" evidence="5">
    <location>
        <begin position="460"/>
        <end position="479"/>
    </location>
</feature>
<comment type="catalytic activity">
    <reaction evidence="5">
        <text>a quinone + NADH + 5 H(+)(in) = a quinol + NAD(+) + 4 H(+)(out)</text>
        <dbReference type="Rhea" id="RHEA:57888"/>
        <dbReference type="ChEBI" id="CHEBI:15378"/>
        <dbReference type="ChEBI" id="CHEBI:24646"/>
        <dbReference type="ChEBI" id="CHEBI:57540"/>
        <dbReference type="ChEBI" id="CHEBI:57945"/>
        <dbReference type="ChEBI" id="CHEBI:132124"/>
    </reaction>
</comment>
<keyword evidence="5" id="KW-1278">Translocase</keyword>
<dbReference type="RefSeq" id="WP_067377204.1">
    <property type="nucleotide sequence ID" value="NZ_CP015839.1"/>
</dbReference>
<dbReference type="InterPro" id="IPR001750">
    <property type="entry name" value="ND/Mrp_TM"/>
</dbReference>
<dbReference type="STRING" id="1821621.A8C75_01675"/>
<evidence type="ECO:0000313" key="8">
    <source>
        <dbReference type="EMBL" id="ANG61297.1"/>
    </source>
</evidence>
<feature type="transmembrane region" description="Helical" evidence="5">
    <location>
        <begin position="72"/>
        <end position="96"/>
    </location>
</feature>
<evidence type="ECO:0000313" key="9">
    <source>
        <dbReference type="Proteomes" id="UP000078070"/>
    </source>
</evidence>
<reference evidence="8 9" key="2">
    <citation type="journal article" date="2018" name="Int. J. Syst. Evol. Microbiol.">
        <title>Marinobacterium aestuarii sp. nov., a benzene-degrading marine bacterium isolated from estuary sediment.</title>
        <authorList>
            <person name="Bae S.S."/>
            <person name="Jung J."/>
            <person name="Chung D."/>
            <person name="Baek K."/>
        </authorList>
    </citation>
    <scope>NUCLEOTIDE SEQUENCE [LARGE SCALE GENOMIC DNA]</scope>
    <source>
        <strain evidence="8 9">ST58-10</strain>
    </source>
</reference>
<evidence type="ECO:0000256" key="4">
    <source>
        <dbReference type="ARBA" id="ARBA00023136"/>
    </source>
</evidence>
<keyword evidence="3 5" id="KW-1133">Transmembrane helix</keyword>
<comment type="subcellular location">
    <subcellularLocation>
        <location evidence="5">Cell membrane</location>
        <topology evidence="5">Multi-pass membrane protein</topology>
    </subcellularLocation>
    <subcellularLocation>
        <location evidence="1">Endomembrane system</location>
        <topology evidence="1">Multi-pass membrane protein</topology>
    </subcellularLocation>
    <subcellularLocation>
        <location evidence="6">Membrane</location>
        <topology evidence="6">Multi-pass membrane protein</topology>
    </subcellularLocation>
</comment>
<evidence type="ECO:0000256" key="2">
    <source>
        <dbReference type="ARBA" id="ARBA00022692"/>
    </source>
</evidence>
<comment type="function">
    <text evidence="5">NDH-1 shuttles electrons from NADH, via FMN and iron-sulfur (Fe-S) centers, to quinones in the respiratory chain. The immediate electron acceptor for the enzyme in this species is believed to be ubiquinone. Couples the redox reaction to proton translocation (for every two electrons transferred, four hydrogen ions are translocated across the cytoplasmic membrane), and thus conserves the redox energy in a proton gradient.</text>
</comment>
<comment type="similarity">
    <text evidence="5">Belongs to the complex I subunit 2 family.</text>
</comment>
<keyword evidence="5" id="KW-0874">Quinone</keyword>
<dbReference type="KEGG" id="mars:A8C75_01675"/>
<feature type="domain" description="NADH:quinone oxidoreductase/Mrp antiporter transmembrane" evidence="7">
    <location>
        <begin position="125"/>
        <end position="433"/>
    </location>
</feature>
<comment type="subunit">
    <text evidence="5">NDH-1 is composed of 14 different subunits. Subunits NuoA, H, J, K, L, M, N constitute the membrane sector of the complex.</text>
</comment>
<keyword evidence="5" id="KW-0520">NAD</keyword>
<dbReference type="Pfam" id="PF00361">
    <property type="entry name" value="Proton_antipo_M"/>
    <property type="match status" value="1"/>
</dbReference>
<feature type="transmembrane region" description="Helical" evidence="5">
    <location>
        <begin position="419"/>
        <end position="439"/>
    </location>
</feature>
<dbReference type="GO" id="GO:0012505">
    <property type="term" value="C:endomembrane system"/>
    <property type="evidence" value="ECO:0007669"/>
    <property type="project" value="UniProtKB-SubCell"/>
</dbReference>
<dbReference type="NCBIfam" id="TIGR01770">
    <property type="entry name" value="NDH_I_N"/>
    <property type="match status" value="1"/>
</dbReference>
<feature type="transmembrane region" description="Helical" evidence="5">
    <location>
        <begin position="211"/>
        <end position="236"/>
    </location>
</feature>
<dbReference type="AlphaFoldDB" id="A0A1A9ETW2"/>
<proteinExistence type="inferred from homology"/>
<evidence type="ECO:0000256" key="1">
    <source>
        <dbReference type="ARBA" id="ARBA00004127"/>
    </source>
</evidence>
<keyword evidence="5" id="KW-1003">Cell membrane</keyword>
<dbReference type="GO" id="GO:0008137">
    <property type="term" value="F:NADH dehydrogenase (ubiquinone) activity"/>
    <property type="evidence" value="ECO:0007669"/>
    <property type="project" value="InterPro"/>
</dbReference>
<feature type="transmembrane region" description="Helical" evidence="5">
    <location>
        <begin position="34"/>
        <end position="52"/>
    </location>
</feature>
<name>A0A1A9ETW2_9GAMM</name>
<organism evidence="8 9">
    <name type="scientific">Marinobacterium aestuarii</name>
    <dbReference type="NCBI Taxonomy" id="1821621"/>
    <lineage>
        <taxon>Bacteria</taxon>
        <taxon>Pseudomonadati</taxon>
        <taxon>Pseudomonadota</taxon>
        <taxon>Gammaproteobacteria</taxon>
        <taxon>Oceanospirillales</taxon>
        <taxon>Oceanospirillaceae</taxon>
        <taxon>Marinobacterium</taxon>
    </lineage>
</organism>
<keyword evidence="4 5" id="KW-0472">Membrane</keyword>
<keyword evidence="9" id="KW-1185">Reference proteome</keyword>
<evidence type="ECO:0000256" key="3">
    <source>
        <dbReference type="ARBA" id="ARBA00022989"/>
    </source>
</evidence>
<feature type="transmembrane region" description="Helical" evidence="5">
    <location>
        <begin position="281"/>
        <end position="300"/>
    </location>
</feature>
<keyword evidence="2 5" id="KW-0812">Transmembrane</keyword>
<evidence type="ECO:0000256" key="6">
    <source>
        <dbReference type="RuleBase" id="RU000320"/>
    </source>
</evidence>
<feature type="transmembrane region" description="Helical" evidence="5">
    <location>
        <begin position="131"/>
        <end position="150"/>
    </location>
</feature>
<dbReference type="OrthoDB" id="9768329at2"/>
<dbReference type="EMBL" id="CP015839">
    <property type="protein sequence ID" value="ANG61297.1"/>
    <property type="molecule type" value="Genomic_DNA"/>
</dbReference>
<reference evidence="9" key="1">
    <citation type="submission" date="2016-05" db="EMBL/GenBank/DDBJ databases">
        <authorList>
            <person name="Baek K."/>
            <person name="Yang S.-J."/>
        </authorList>
    </citation>
    <scope>NUCLEOTIDE SEQUENCE [LARGE SCALE GENOMIC DNA]</scope>
    <source>
        <strain evidence="9">ST58-10</strain>
    </source>
</reference>
<evidence type="ECO:0000259" key="7">
    <source>
        <dbReference type="Pfam" id="PF00361"/>
    </source>
</evidence>
<keyword evidence="5" id="KW-0813">Transport</keyword>
<dbReference type="GO" id="GO:0050136">
    <property type="term" value="F:NADH dehydrogenase (quinone) (non-electrogenic) activity"/>
    <property type="evidence" value="ECO:0007669"/>
    <property type="project" value="UniProtKB-UniRule"/>
</dbReference>
<feature type="transmembrane region" description="Helical" evidence="5">
    <location>
        <begin position="248"/>
        <end position="269"/>
    </location>
</feature>
<dbReference type="EC" id="7.1.1.-" evidence="5"/>
<evidence type="ECO:0000256" key="5">
    <source>
        <dbReference type="HAMAP-Rule" id="MF_00445"/>
    </source>
</evidence>
<dbReference type="PANTHER" id="PTHR22773">
    <property type="entry name" value="NADH DEHYDROGENASE"/>
    <property type="match status" value="1"/>
</dbReference>
<sequence length="488" mass="52585">MTLLELRALLPLLLVALTILVTMLLAGFCRHRRLLFWVYQLGLLGALLSLCGNLDLQAQGLAVTPLLRIDAFFGFFAALFILVAMCVGLMAAQYFGRRQHLAVPVEESYVLLALCLLGALVLAAAQHLAALFIGLELMSVASFALVAYPCGGAPASDRLQLPSLEAGLKYLLLSSVASAFLLFGMACLYLHTGTLAFAHLSLPVDGAASSLLPLVGLAMLLIGVAFKLALVPFHMWSPDVYQGAPTPFTALIATLSKGALVVVLLRYLLLSQALQIEQVATLLMALATLSILVGNLLALRQDDMKRLLAYSSIAHLGYLLVVVLAAGQAVSSELALQAGAFYLLAYSLTTLAAFAMISALSGGGDEIRDYRLDRYRGLCWRAPCLGGCFMLILLSLAGIPLTVGFIGKFYIFAAGAQARLWWLLGVVVLGSALGLYYYLRIILIMLRQDDQVSSLIGRHGRWLVYGLTLLLLLLGIYPLPVMQWLPLL</sequence>
<feature type="transmembrane region" description="Helical" evidence="5">
    <location>
        <begin position="339"/>
        <end position="363"/>
    </location>
</feature>
<dbReference type="InterPro" id="IPR010096">
    <property type="entry name" value="NADH-Q_OxRdtase_suN/2"/>
</dbReference>
<dbReference type="GO" id="GO:0048038">
    <property type="term" value="F:quinone binding"/>
    <property type="evidence" value="ECO:0007669"/>
    <property type="project" value="UniProtKB-KW"/>
</dbReference>
<dbReference type="GO" id="GO:0005886">
    <property type="term" value="C:plasma membrane"/>
    <property type="evidence" value="ECO:0007669"/>
    <property type="project" value="UniProtKB-SubCell"/>
</dbReference>
<feature type="transmembrane region" description="Helical" evidence="5">
    <location>
        <begin position="6"/>
        <end position="27"/>
    </location>
</feature>
<dbReference type="HAMAP" id="MF_00445">
    <property type="entry name" value="NDH1_NuoN_1"/>
    <property type="match status" value="1"/>
</dbReference>
<accession>A0A1A9ETW2</accession>
<feature type="transmembrane region" description="Helical" evidence="5">
    <location>
        <begin position="384"/>
        <end position="407"/>
    </location>
</feature>
<gene>
    <name evidence="5" type="primary">nuoN</name>
    <name evidence="8" type="ORF">A8C75_01675</name>
</gene>